<dbReference type="GO" id="GO:0015768">
    <property type="term" value="P:maltose transport"/>
    <property type="evidence" value="ECO:0007669"/>
    <property type="project" value="TreeGrafter"/>
</dbReference>
<dbReference type="CDD" id="cd13585">
    <property type="entry name" value="PBP2_TMBP_like"/>
    <property type="match status" value="1"/>
</dbReference>
<name>A0A506U8E3_9HYPH</name>
<dbReference type="PANTHER" id="PTHR30061">
    <property type="entry name" value="MALTOSE-BINDING PERIPLASMIC PROTEIN"/>
    <property type="match status" value="1"/>
</dbReference>
<dbReference type="Proteomes" id="UP000318801">
    <property type="component" value="Unassembled WGS sequence"/>
</dbReference>
<feature type="chain" id="PRO_5021402649" evidence="5">
    <location>
        <begin position="21"/>
        <end position="406"/>
    </location>
</feature>
<evidence type="ECO:0000256" key="5">
    <source>
        <dbReference type="SAM" id="SignalP"/>
    </source>
</evidence>
<sequence length="406" mass="44211">MRLALAASTFAILAAGAAEAGTVRVTIPEYSSNTMPYFQQAADAFMAANPDTKIELEMVPWASLQQKLVTDISGGVNADLAVIGTRWILDYADQGVVEPLDSYMDDAFKDRFFQTFLTPSVVDGTTYGLPIAASARAMFYNKDLLKEAGFDAPPATWDDMLTVSRAIKDLGKDGTHAYGIQGKSTETDVYWYYPMWSYGGTILNADGKSAVNSDAGKKAMDIYTTMIKEGLTEPGVTDYQRADIENLFKQGKLGMVITGPFLSKQIKEQAPDLNYGLAAVPKGTTSATYGVTDSIVMFQNSKVKDEAWAFLDFLFTTDQRVKFDQAEGFLPVNKEEAANPMFADNADLKVFTDLLAGAHFAPLVAGWEEIADATITDLQSTYLGQMEPDAALSDIETKVNDVISQN</sequence>
<comment type="caution">
    <text evidence="6">The sequence shown here is derived from an EMBL/GenBank/DDBJ whole genome shotgun (WGS) entry which is preliminary data.</text>
</comment>
<comment type="similarity">
    <text evidence="1">Belongs to the bacterial solute-binding protein 1 family.</text>
</comment>
<dbReference type="Gene3D" id="3.40.190.10">
    <property type="entry name" value="Periplasmic binding protein-like II"/>
    <property type="match status" value="2"/>
</dbReference>
<dbReference type="GO" id="GO:1901982">
    <property type="term" value="F:maltose binding"/>
    <property type="evidence" value="ECO:0007669"/>
    <property type="project" value="TreeGrafter"/>
</dbReference>
<dbReference type="SUPFAM" id="SSF53850">
    <property type="entry name" value="Periplasmic binding protein-like II"/>
    <property type="match status" value="1"/>
</dbReference>
<evidence type="ECO:0000313" key="6">
    <source>
        <dbReference type="EMBL" id="TPW30170.1"/>
    </source>
</evidence>
<dbReference type="InterPro" id="IPR006061">
    <property type="entry name" value="SBP_1_CS"/>
</dbReference>
<evidence type="ECO:0000256" key="4">
    <source>
        <dbReference type="ARBA" id="ARBA00022764"/>
    </source>
</evidence>
<dbReference type="GO" id="GO:0055085">
    <property type="term" value="P:transmembrane transport"/>
    <property type="evidence" value="ECO:0007669"/>
    <property type="project" value="InterPro"/>
</dbReference>
<evidence type="ECO:0000256" key="2">
    <source>
        <dbReference type="ARBA" id="ARBA00022448"/>
    </source>
</evidence>
<dbReference type="PANTHER" id="PTHR30061:SF50">
    <property type="entry name" value="MALTOSE_MALTODEXTRIN-BINDING PERIPLASMIC PROTEIN"/>
    <property type="match status" value="1"/>
</dbReference>
<evidence type="ECO:0000313" key="7">
    <source>
        <dbReference type="Proteomes" id="UP000318801"/>
    </source>
</evidence>
<protein>
    <submittedName>
        <fullName evidence="6">Sugar ABC transporter substrate-binding protein</fullName>
    </submittedName>
</protein>
<keyword evidence="3 5" id="KW-0732">Signal</keyword>
<feature type="signal peptide" evidence="5">
    <location>
        <begin position="1"/>
        <end position="20"/>
    </location>
</feature>
<dbReference type="AlphaFoldDB" id="A0A506U8E3"/>
<dbReference type="InterPro" id="IPR006059">
    <property type="entry name" value="SBP"/>
</dbReference>
<accession>A0A506U8E3</accession>
<dbReference type="PROSITE" id="PS01037">
    <property type="entry name" value="SBP_BACTERIAL_1"/>
    <property type="match status" value="1"/>
</dbReference>
<evidence type="ECO:0000256" key="1">
    <source>
        <dbReference type="ARBA" id="ARBA00008520"/>
    </source>
</evidence>
<dbReference type="GO" id="GO:0055052">
    <property type="term" value="C:ATP-binding cassette (ABC) transporter complex, substrate-binding subunit-containing"/>
    <property type="evidence" value="ECO:0007669"/>
    <property type="project" value="TreeGrafter"/>
</dbReference>
<dbReference type="GO" id="GO:0042956">
    <property type="term" value="P:maltodextrin transmembrane transport"/>
    <property type="evidence" value="ECO:0007669"/>
    <property type="project" value="TreeGrafter"/>
</dbReference>
<dbReference type="OrthoDB" id="9811951at2"/>
<keyword evidence="2" id="KW-0813">Transport</keyword>
<reference evidence="6 7" key="1">
    <citation type="submission" date="2019-06" db="EMBL/GenBank/DDBJ databases">
        <authorList>
            <person name="Li M."/>
        </authorList>
    </citation>
    <scope>NUCLEOTIDE SEQUENCE [LARGE SCALE GENOMIC DNA]</scope>
    <source>
        <strain evidence="6 7">BGMRC2036</strain>
    </source>
</reference>
<organism evidence="6 7">
    <name type="scientific">Martelella alba</name>
    <dbReference type="NCBI Taxonomy" id="2590451"/>
    <lineage>
        <taxon>Bacteria</taxon>
        <taxon>Pseudomonadati</taxon>
        <taxon>Pseudomonadota</taxon>
        <taxon>Alphaproteobacteria</taxon>
        <taxon>Hyphomicrobiales</taxon>
        <taxon>Aurantimonadaceae</taxon>
        <taxon>Martelella</taxon>
    </lineage>
</organism>
<gene>
    <name evidence="6" type="ORF">FJU08_12145</name>
</gene>
<dbReference type="EMBL" id="VHLG01000007">
    <property type="protein sequence ID" value="TPW30170.1"/>
    <property type="molecule type" value="Genomic_DNA"/>
</dbReference>
<proteinExistence type="inferred from homology"/>
<dbReference type="Pfam" id="PF01547">
    <property type="entry name" value="SBP_bac_1"/>
    <property type="match status" value="1"/>
</dbReference>
<keyword evidence="4" id="KW-0574">Periplasm</keyword>
<evidence type="ECO:0000256" key="3">
    <source>
        <dbReference type="ARBA" id="ARBA00022729"/>
    </source>
</evidence>
<keyword evidence="7" id="KW-1185">Reference proteome</keyword>